<protein>
    <submittedName>
        <fullName evidence="2">Uncharacterized protein</fullName>
    </submittedName>
</protein>
<keyword evidence="1" id="KW-0812">Transmembrane</keyword>
<sequence>MKSNNRLVYFLQEIGIVVIGVLIAVSINNYKEKQDNEAYLEKTLLAIENEINSNKTALDSVLNRHIEIYDFFERDSMDKKQSLGEILYSLGGFQVATVKNISLRFFVANKAELLDFELIAYLLEIEQVTDILSAKINRLADFAYGHVNDSSAETRTRFTYLLMDIIDSESNLLKAYADFMEENEAYLEQIGK</sequence>
<evidence type="ECO:0000313" key="3">
    <source>
        <dbReference type="Proteomes" id="UP000029736"/>
    </source>
</evidence>
<dbReference type="Proteomes" id="UP000029736">
    <property type="component" value="Unassembled WGS sequence"/>
</dbReference>
<name>A0A098SAA8_9BACT</name>
<proteinExistence type="predicted"/>
<organism evidence="2 3">
    <name type="scientific">Phaeodactylibacter xiamenensis</name>
    <dbReference type="NCBI Taxonomy" id="1524460"/>
    <lineage>
        <taxon>Bacteria</taxon>
        <taxon>Pseudomonadati</taxon>
        <taxon>Bacteroidota</taxon>
        <taxon>Saprospiria</taxon>
        <taxon>Saprospirales</taxon>
        <taxon>Haliscomenobacteraceae</taxon>
        <taxon>Phaeodactylibacter</taxon>
    </lineage>
</organism>
<evidence type="ECO:0000313" key="2">
    <source>
        <dbReference type="EMBL" id="KGE88578.1"/>
    </source>
</evidence>
<keyword evidence="3" id="KW-1185">Reference proteome</keyword>
<keyword evidence="1" id="KW-1133">Transmembrane helix</keyword>
<dbReference type="AlphaFoldDB" id="A0A098SAA8"/>
<comment type="caution">
    <text evidence="2">The sequence shown here is derived from an EMBL/GenBank/DDBJ whole genome shotgun (WGS) entry which is preliminary data.</text>
</comment>
<evidence type="ECO:0000256" key="1">
    <source>
        <dbReference type="SAM" id="Phobius"/>
    </source>
</evidence>
<reference evidence="2 3" key="1">
    <citation type="journal article" date="2014" name="Int. J. Syst. Evol. Microbiol.">
        <title>Phaeodactylibacter xiamenensis gen. nov., sp. nov., a member of the family Saprospiraceae isolated from the marine alga Phaeodactylum tricornutum.</title>
        <authorList>
            <person name="Chen Z.Jr."/>
            <person name="Lei X."/>
            <person name="Lai Q."/>
            <person name="Li Y."/>
            <person name="Zhang B."/>
            <person name="Zhang J."/>
            <person name="Zhang H."/>
            <person name="Yang L."/>
            <person name="Zheng W."/>
            <person name="Tian Y."/>
            <person name="Yu Z."/>
            <person name="Xu H.Jr."/>
            <person name="Zheng T."/>
        </authorList>
    </citation>
    <scope>NUCLEOTIDE SEQUENCE [LARGE SCALE GENOMIC DNA]</scope>
    <source>
        <strain evidence="2 3">KD52</strain>
    </source>
</reference>
<accession>A0A098SAA8</accession>
<dbReference type="RefSeq" id="WP_044218226.1">
    <property type="nucleotide sequence ID" value="NZ_JBKAGJ010000006.1"/>
</dbReference>
<dbReference type="OrthoDB" id="1493811at2"/>
<gene>
    <name evidence="2" type="ORF">IX84_07820</name>
</gene>
<feature type="transmembrane region" description="Helical" evidence="1">
    <location>
        <begin position="7"/>
        <end position="27"/>
    </location>
</feature>
<keyword evidence="1" id="KW-0472">Membrane</keyword>
<dbReference type="EMBL" id="JPOS01000018">
    <property type="protein sequence ID" value="KGE88578.1"/>
    <property type="molecule type" value="Genomic_DNA"/>
</dbReference>
<dbReference type="STRING" id="1524460.IX84_07820"/>